<keyword evidence="4 5" id="KW-0472">Membrane</keyword>
<keyword evidence="2 5" id="KW-0812">Transmembrane</keyword>
<dbReference type="InterPro" id="IPR035906">
    <property type="entry name" value="MetI-like_sf"/>
</dbReference>
<evidence type="ECO:0000313" key="6">
    <source>
        <dbReference type="EMBL" id="OBX36011.1"/>
    </source>
</evidence>
<dbReference type="Gene3D" id="1.10.3720.10">
    <property type="entry name" value="MetI-like"/>
    <property type="match status" value="1"/>
</dbReference>
<dbReference type="EMBL" id="MAJD01000001">
    <property type="protein sequence ID" value="OBX36011.1"/>
    <property type="molecule type" value="Genomic_DNA"/>
</dbReference>
<evidence type="ECO:0000256" key="5">
    <source>
        <dbReference type="SAM" id="Phobius"/>
    </source>
</evidence>
<comment type="caution">
    <text evidence="6">The sequence shown here is derived from an EMBL/GenBank/DDBJ whole genome shotgun (WGS) entry which is preliminary data.</text>
</comment>
<name>A0A1B8P167_HALEL</name>
<gene>
    <name evidence="6" type="ORF">A8U91_00347</name>
</gene>
<keyword evidence="3 5" id="KW-1133">Transmembrane helix</keyword>
<dbReference type="GO" id="GO:0016020">
    <property type="term" value="C:membrane"/>
    <property type="evidence" value="ECO:0007669"/>
    <property type="project" value="UniProtKB-SubCell"/>
</dbReference>
<accession>A0A1B8P167</accession>
<proteinExistence type="predicted"/>
<evidence type="ECO:0000256" key="1">
    <source>
        <dbReference type="ARBA" id="ARBA00004141"/>
    </source>
</evidence>
<feature type="transmembrane region" description="Helical" evidence="5">
    <location>
        <begin position="29"/>
        <end position="49"/>
    </location>
</feature>
<sequence length="87" mass="9404">MDEGWGLGHFHEIAVSPFFRQAIGRSLEISLVSSLLGLAIAALTCHSLAHTQGPLRRWMVAFTNMTSNFAGVPLAFAFIILMGPMAC</sequence>
<organism evidence="6 7">
    <name type="scientific">Halomonas elongata</name>
    <dbReference type="NCBI Taxonomy" id="2746"/>
    <lineage>
        <taxon>Bacteria</taxon>
        <taxon>Pseudomonadati</taxon>
        <taxon>Pseudomonadota</taxon>
        <taxon>Gammaproteobacteria</taxon>
        <taxon>Oceanospirillales</taxon>
        <taxon>Halomonadaceae</taxon>
        <taxon>Halomonas</taxon>
    </lineage>
</organism>
<feature type="transmembrane region" description="Helical" evidence="5">
    <location>
        <begin position="69"/>
        <end position="86"/>
    </location>
</feature>
<comment type="subcellular location">
    <subcellularLocation>
        <location evidence="1">Membrane</location>
        <topology evidence="1">Multi-pass membrane protein</topology>
    </subcellularLocation>
</comment>
<dbReference type="AlphaFoldDB" id="A0A1B8P167"/>
<protein>
    <submittedName>
        <fullName evidence="6">Uncharacterized protein</fullName>
    </submittedName>
</protein>
<evidence type="ECO:0000256" key="3">
    <source>
        <dbReference type="ARBA" id="ARBA00022989"/>
    </source>
</evidence>
<reference evidence="6 7" key="1">
    <citation type="submission" date="2016-06" db="EMBL/GenBank/DDBJ databases">
        <title>Genome sequence of halotolerant plant growth promoting strain of Halomonas elongata HEK1 isolated from salterns of Rann of Kutch, Gujarat, India.</title>
        <authorList>
            <person name="Gaba S."/>
            <person name="Singh R.N."/>
            <person name="Abrol S."/>
            <person name="Kaushik R."/>
            <person name="Saxena A.K."/>
        </authorList>
    </citation>
    <scope>NUCLEOTIDE SEQUENCE [LARGE SCALE GENOMIC DNA]</scope>
    <source>
        <strain evidence="6 7">HEK1</strain>
    </source>
</reference>
<dbReference type="PATRIC" id="fig|2746.7.peg.359"/>
<evidence type="ECO:0000256" key="2">
    <source>
        <dbReference type="ARBA" id="ARBA00022692"/>
    </source>
</evidence>
<evidence type="ECO:0000313" key="7">
    <source>
        <dbReference type="Proteomes" id="UP000092504"/>
    </source>
</evidence>
<dbReference type="Proteomes" id="UP000092504">
    <property type="component" value="Unassembled WGS sequence"/>
</dbReference>
<evidence type="ECO:0000256" key="4">
    <source>
        <dbReference type="ARBA" id="ARBA00023136"/>
    </source>
</evidence>
<dbReference type="SUPFAM" id="SSF161098">
    <property type="entry name" value="MetI-like"/>
    <property type="match status" value="1"/>
</dbReference>